<comment type="catalytic activity">
    <reaction evidence="10 12">
        <text>ATP + H2O = ADP + phosphate + H(+)</text>
        <dbReference type="Rhea" id="RHEA:13065"/>
        <dbReference type="ChEBI" id="CHEBI:15377"/>
        <dbReference type="ChEBI" id="CHEBI:15378"/>
        <dbReference type="ChEBI" id="CHEBI:30616"/>
        <dbReference type="ChEBI" id="CHEBI:43474"/>
        <dbReference type="ChEBI" id="CHEBI:456216"/>
        <dbReference type="EC" id="5.6.2.3"/>
    </reaction>
</comment>
<dbReference type="NCBIfam" id="TIGR00665">
    <property type="entry name" value="DnaB"/>
    <property type="match status" value="1"/>
</dbReference>
<evidence type="ECO:0000256" key="11">
    <source>
        <dbReference type="NCBIfam" id="TIGR00665"/>
    </source>
</evidence>
<dbReference type="InterPro" id="IPR007694">
    <property type="entry name" value="DNA_helicase_DnaB-like_C"/>
</dbReference>
<comment type="similarity">
    <text evidence="1 12">Belongs to the helicase family. DnaB subfamily.</text>
</comment>
<dbReference type="Proteomes" id="UP000179034">
    <property type="component" value="Unassembled WGS sequence"/>
</dbReference>
<reference evidence="14 15" key="1">
    <citation type="journal article" date="2016" name="Nat. Commun.">
        <title>Thousands of microbial genomes shed light on interconnected biogeochemical processes in an aquifer system.</title>
        <authorList>
            <person name="Anantharaman K."/>
            <person name="Brown C.T."/>
            <person name="Hug L.A."/>
            <person name="Sharon I."/>
            <person name="Castelle C.J."/>
            <person name="Probst A.J."/>
            <person name="Thomas B.C."/>
            <person name="Singh A."/>
            <person name="Wilkins M.J."/>
            <person name="Karaoz U."/>
            <person name="Brodie E.L."/>
            <person name="Williams K.H."/>
            <person name="Hubbard S.S."/>
            <person name="Banfield J.F."/>
        </authorList>
    </citation>
    <scope>NUCLEOTIDE SEQUENCE [LARGE SCALE GENOMIC DNA]</scope>
</reference>
<evidence type="ECO:0000256" key="2">
    <source>
        <dbReference type="ARBA" id="ARBA00022515"/>
    </source>
</evidence>
<dbReference type="NCBIfam" id="NF004384">
    <property type="entry name" value="PRK05748.1"/>
    <property type="match status" value="1"/>
</dbReference>
<dbReference type="InterPro" id="IPR016136">
    <property type="entry name" value="DNA_helicase_N/primase_C"/>
</dbReference>
<evidence type="ECO:0000256" key="9">
    <source>
        <dbReference type="ARBA" id="ARBA00023235"/>
    </source>
</evidence>
<dbReference type="EC" id="5.6.2.3" evidence="11 12"/>
<gene>
    <name evidence="14" type="ORF">A2Z06_00700</name>
</gene>
<evidence type="ECO:0000256" key="12">
    <source>
        <dbReference type="RuleBase" id="RU362085"/>
    </source>
</evidence>
<evidence type="ECO:0000256" key="6">
    <source>
        <dbReference type="ARBA" id="ARBA00022806"/>
    </source>
</evidence>
<dbReference type="SUPFAM" id="SSF52540">
    <property type="entry name" value="P-loop containing nucleoside triphosphate hydrolases"/>
    <property type="match status" value="1"/>
</dbReference>
<dbReference type="GO" id="GO:0005524">
    <property type="term" value="F:ATP binding"/>
    <property type="evidence" value="ECO:0007669"/>
    <property type="project" value="UniProtKB-UniRule"/>
</dbReference>
<dbReference type="InterPro" id="IPR007692">
    <property type="entry name" value="DNA_helicase_DnaB"/>
</dbReference>
<dbReference type="InterPro" id="IPR027417">
    <property type="entry name" value="P-loop_NTPase"/>
</dbReference>
<proteinExistence type="inferred from homology"/>
<dbReference type="GO" id="GO:0042802">
    <property type="term" value="F:identical protein binding"/>
    <property type="evidence" value="ECO:0007669"/>
    <property type="project" value="UniProtKB-ARBA"/>
</dbReference>
<evidence type="ECO:0000256" key="4">
    <source>
        <dbReference type="ARBA" id="ARBA00022741"/>
    </source>
</evidence>
<dbReference type="InterPro" id="IPR003593">
    <property type="entry name" value="AAA+_ATPase"/>
</dbReference>
<keyword evidence="4 12" id="KW-0547">Nucleotide-binding</keyword>
<feature type="domain" description="SF4 helicase" evidence="13">
    <location>
        <begin position="187"/>
        <end position="452"/>
    </location>
</feature>
<keyword evidence="9" id="KW-0413">Isomerase</keyword>
<keyword evidence="8 12" id="KW-0238">DNA-binding</keyword>
<keyword evidence="5 12" id="KW-0378">Hydrolase</keyword>
<comment type="caution">
    <text evidence="14">The sequence shown here is derived from an EMBL/GenBank/DDBJ whole genome shotgun (WGS) entry which is preliminary data.</text>
</comment>
<accession>A0A1F5YCD6</accession>
<dbReference type="SMART" id="SM00382">
    <property type="entry name" value="AAA"/>
    <property type="match status" value="1"/>
</dbReference>
<dbReference type="GO" id="GO:0043139">
    <property type="term" value="F:5'-3' DNA helicase activity"/>
    <property type="evidence" value="ECO:0007669"/>
    <property type="project" value="UniProtKB-EC"/>
</dbReference>
<dbReference type="GO" id="GO:0005829">
    <property type="term" value="C:cytosol"/>
    <property type="evidence" value="ECO:0007669"/>
    <property type="project" value="TreeGrafter"/>
</dbReference>
<dbReference type="PANTHER" id="PTHR30153:SF2">
    <property type="entry name" value="REPLICATIVE DNA HELICASE"/>
    <property type="match status" value="1"/>
</dbReference>
<dbReference type="AlphaFoldDB" id="A0A1F5YCD6"/>
<sequence>MEYARERIQAGGDIDRTPPYSYEAEVSVLGGMLLDKLAITKALELLEEDSFYHDGHREIFHNIRLLFEKNQVVDIVTLSEQIKRAGKLEQVGGKSYILQVLNAVPTAANIEYYAGIVLEKALLRKLLQASTEIIREAYTARGEVDELLDHAEQMIFQISHQRIKGSFIPIKKVLHPTFEMIEMLHQKKGRITGVESGFTDLDNLTAGFQKSDLIVIAGRPSMGKTSLALNIAQHAAIETKVPVAVFSLEMSKEQVVQRLLSSVAWVDAMKLRTGFLAEKDWPKLAKAAGILGDAPIYIDDSALLTALEMRAKARRLKSEVDLGLVVVDYLQLMRPGKEKKNRQEEISMISSSLKALAKELSIPVIAISQLSREPEKRPDKRPTLADLRESGAIEQDADVVIFVFREEVYKASSGNAGEAEIVIGKQRNGPVGKVKLTFLKKCTRFVNYTAREENR</sequence>
<dbReference type="FunFam" id="3.40.50.300:FF:000076">
    <property type="entry name" value="Replicative DNA helicase"/>
    <property type="match status" value="1"/>
</dbReference>
<keyword evidence="7 12" id="KW-0067">ATP-binding</keyword>
<dbReference type="InterPro" id="IPR007693">
    <property type="entry name" value="DNA_helicase_DnaB-like_N"/>
</dbReference>
<evidence type="ECO:0000256" key="10">
    <source>
        <dbReference type="ARBA" id="ARBA00048954"/>
    </source>
</evidence>
<dbReference type="CDD" id="cd00984">
    <property type="entry name" value="DnaB_C"/>
    <property type="match status" value="1"/>
</dbReference>
<evidence type="ECO:0000256" key="8">
    <source>
        <dbReference type="ARBA" id="ARBA00023125"/>
    </source>
</evidence>
<dbReference type="Pfam" id="PF00772">
    <property type="entry name" value="DnaB"/>
    <property type="match status" value="1"/>
</dbReference>
<dbReference type="GO" id="GO:0016887">
    <property type="term" value="F:ATP hydrolysis activity"/>
    <property type="evidence" value="ECO:0007669"/>
    <property type="project" value="RHEA"/>
</dbReference>
<keyword evidence="2 12" id="KW-0639">Primosome</keyword>
<dbReference type="FunFam" id="1.10.860.10:FF:000001">
    <property type="entry name" value="Replicative DNA helicase"/>
    <property type="match status" value="1"/>
</dbReference>
<keyword evidence="6 12" id="KW-0347">Helicase</keyword>
<name>A0A1F5YCD6_9BACT</name>
<dbReference type="PANTHER" id="PTHR30153">
    <property type="entry name" value="REPLICATIVE DNA HELICASE DNAB"/>
    <property type="match status" value="1"/>
</dbReference>
<dbReference type="EMBL" id="MFIW01000051">
    <property type="protein sequence ID" value="OGF97803.1"/>
    <property type="molecule type" value="Genomic_DNA"/>
</dbReference>
<dbReference type="PROSITE" id="PS51199">
    <property type="entry name" value="SF4_HELICASE"/>
    <property type="match status" value="1"/>
</dbReference>
<evidence type="ECO:0000313" key="15">
    <source>
        <dbReference type="Proteomes" id="UP000179034"/>
    </source>
</evidence>
<dbReference type="Gene3D" id="3.40.50.300">
    <property type="entry name" value="P-loop containing nucleotide triphosphate hydrolases"/>
    <property type="match status" value="1"/>
</dbReference>
<dbReference type="InterPro" id="IPR036185">
    <property type="entry name" value="DNA_heli_DnaB-like_N_sf"/>
</dbReference>
<evidence type="ECO:0000256" key="7">
    <source>
        <dbReference type="ARBA" id="ARBA00022840"/>
    </source>
</evidence>
<dbReference type="GO" id="GO:0003677">
    <property type="term" value="F:DNA binding"/>
    <property type="evidence" value="ECO:0007669"/>
    <property type="project" value="UniProtKB-UniRule"/>
</dbReference>
<dbReference type="SUPFAM" id="SSF48024">
    <property type="entry name" value="N-terminal domain of DnaB helicase"/>
    <property type="match status" value="1"/>
</dbReference>
<dbReference type="Gene3D" id="1.10.860.10">
    <property type="entry name" value="DNAb Helicase, Chain A"/>
    <property type="match status" value="1"/>
</dbReference>
<protein>
    <recommendedName>
        <fullName evidence="11 12">Replicative DNA helicase</fullName>
        <ecNumber evidence="11 12">5.6.2.3</ecNumber>
    </recommendedName>
</protein>
<keyword evidence="3 12" id="KW-0235">DNA replication</keyword>
<evidence type="ECO:0000259" key="13">
    <source>
        <dbReference type="PROSITE" id="PS51199"/>
    </source>
</evidence>
<dbReference type="GO" id="GO:1990077">
    <property type="term" value="C:primosome complex"/>
    <property type="evidence" value="ECO:0007669"/>
    <property type="project" value="UniProtKB-UniRule"/>
</dbReference>
<evidence type="ECO:0000256" key="1">
    <source>
        <dbReference type="ARBA" id="ARBA00008428"/>
    </source>
</evidence>
<evidence type="ECO:0000313" key="14">
    <source>
        <dbReference type="EMBL" id="OGF97803.1"/>
    </source>
</evidence>
<comment type="function">
    <text evidence="12">The main replicative DNA helicase, it participates in initiation and elongation during chromosome replication. Travels ahead of the DNA replisome, separating dsDNA into templates for DNA synthesis. A processive ATP-dependent 5'-3' DNA helicase it has DNA-dependent ATPase activity.</text>
</comment>
<evidence type="ECO:0000256" key="5">
    <source>
        <dbReference type="ARBA" id="ARBA00022801"/>
    </source>
</evidence>
<dbReference type="GO" id="GO:0006269">
    <property type="term" value="P:DNA replication, synthesis of primer"/>
    <property type="evidence" value="ECO:0007669"/>
    <property type="project" value="UniProtKB-UniRule"/>
</dbReference>
<evidence type="ECO:0000256" key="3">
    <source>
        <dbReference type="ARBA" id="ARBA00022705"/>
    </source>
</evidence>
<dbReference type="Pfam" id="PF03796">
    <property type="entry name" value="DnaB_C"/>
    <property type="match status" value="1"/>
</dbReference>
<organism evidence="14 15">
    <name type="scientific">Candidatus Glassbacteria bacterium RBG_16_58_8</name>
    <dbReference type="NCBI Taxonomy" id="1817866"/>
    <lineage>
        <taxon>Bacteria</taxon>
        <taxon>Candidatus Glassiibacteriota</taxon>
    </lineage>
</organism>